<protein>
    <submittedName>
        <fullName evidence="1">Uncharacterized protein</fullName>
    </submittedName>
</protein>
<dbReference type="Proteomes" id="UP000245708">
    <property type="component" value="Unassembled WGS sequence"/>
</dbReference>
<organism evidence="1 2">
    <name type="scientific">Roseicyclus mahoneyensis</name>
    <dbReference type="NCBI Taxonomy" id="164332"/>
    <lineage>
        <taxon>Bacteria</taxon>
        <taxon>Pseudomonadati</taxon>
        <taxon>Pseudomonadota</taxon>
        <taxon>Alphaproteobacteria</taxon>
        <taxon>Rhodobacterales</taxon>
        <taxon>Roseobacteraceae</taxon>
        <taxon>Roseicyclus</taxon>
    </lineage>
</organism>
<reference evidence="1 2" key="1">
    <citation type="submission" date="2018-05" db="EMBL/GenBank/DDBJ databases">
        <title>Genomic Encyclopedia of Type Strains, Phase IV (KMG-IV): sequencing the most valuable type-strain genomes for metagenomic binning, comparative biology and taxonomic classification.</title>
        <authorList>
            <person name="Goeker M."/>
        </authorList>
    </citation>
    <scope>NUCLEOTIDE SEQUENCE [LARGE SCALE GENOMIC DNA]</scope>
    <source>
        <strain evidence="1 2">DSM 16097</strain>
    </source>
</reference>
<accession>A0A316GL38</accession>
<comment type="caution">
    <text evidence="1">The sequence shown here is derived from an EMBL/GenBank/DDBJ whole genome shotgun (WGS) entry which is preliminary data.</text>
</comment>
<dbReference type="AlphaFoldDB" id="A0A316GL38"/>
<evidence type="ECO:0000313" key="1">
    <source>
        <dbReference type="EMBL" id="PWK61326.1"/>
    </source>
</evidence>
<proteinExistence type="predicted"/>
<keyword evidence="2" id="KW-1185">Reference proteome</keyword>
<dbReference type="EMBL" id="QGGW01000002">
    <property type="protein sequence ID" value="PWK61326.1"/>
    <property type="molecule type" value="Genomic_DNA"/>
</dbReference>
<evidence type="ECO:0000313" key="2">
    <source>
        <dbReference type="Proteomes" id="UP000245708"/>
    </source>
</evidence>
<sequence>MKGTDSLSKQDKYLRFVDISSTKANAQFGGLTQKGA</sequence>
<gene>
    <name evidence="1" type="ORF">C7455_10211</name>
</gene>
<name>A0A316GL38_9RHOB</name>